<dbReference type="Gene3D" id="1.10.390.10">
    <property type="entry name" value="Neutral Protease Domain 2"/>
    <property type="match status" value="1"/>
</dbReference>
<dbReference type="RefSeq" id="WP_253747489.1">
    <property type="nucleotide sequence ID" value="NZ_BAABKA010000060.1"/>
</dbReference>
<dbReference type="InterPro" id="IPR027268">
    <property type="entry name" value="Peptidase_M4/M1_CTD_sf"/>
</dbReference>
<name>A0A9X2GLG8_9ACTN</name>
<dbReference type="Proteomes" id="UP001139648">
    <property type="component" value="Unassembled WGS sequence"/>
</dbReference>
<comment type="caution">
    <text evidence="2">The sequence shown here is derived from an EMBL/GenBank/DDBJ whole genome shotgun (WGS) entry which is preliminary data.</text>
</comment>
<dbReference type="SUPFAM" id="SSF50156">
    <property type="entry name" value="PDZ domain-like"/>
    <property type="match status" value="1"/>
</dbReference>
<reference evidence="2" key="1">
    <citation type="submission" date="2022-06" db="EMBL/GenBank/DDBJ databases">
        <title>Sequencing the genomes of 1000 actinobacteria strains.</title>
        <authorList>
            <person name="Klenk H.-P."/>
        </authorList>
    </citation>
    <scope>NUCLEOTIDE SEQUENCE</scope>
    <source>
        <strain evidence="2">DSM 46694</strain>
    </source>
</reference>
<evidence type="ECO:0000313" key="2">
    <source>
        <dbReference type="EMBL" id="MCP2359985.1"/>
    </source>
</evidence>
<dbReference type="InterPro" id="IPR001478">
    <property type="entry name" value="PDZ"/>
</dbReference>
<proteinExistence type="predicted"/>
<gene>
    <name evidence="2" type="ORF">HD597_007005</name>
</gene>
<protein>
    <recommendedName>
        <fullName evidence="1">PDZ domain-containing protein</fullName>
    </recommendedName>
</protein>
<dbReference type="EMBL" id="JAMZEB010000002">
    <property type="protein sequence ID" value="MCP2359985.1"/>
    <property type="molecule type" value="Genomic_DNA"/>
</dbReference>
<dbReference type="Pfam" id="PF05299">
    <property type="entry name" value="Peptidase_M61"/>
    <property type="match status" value="1"/>
</dbReference>
<accession>A0A9X2GLG8</accession>
<organism evidence="2 3">
    <name type="scientific">Nonomuraea thailandensis</name>
    <dbReference type="NCBI Taxonomy" id="1188745"/>
    <lineage>
        <taxon>Bacteria</taxon>
        <taxon>Bacillati</taxon>
        <taxon>Actinomycetota</taxon>
        <taxon>Actinomycetes</taxon>
        <taxon>Streptosporangiales</taxon>
        <taxon>Streptosporangiaceae</taxon>
        <taxon>Nonomuraea</taxon>
    </lineage>
</organism>
<dbReference type="InterPro" id="IPR036034">
    <property type="entry name" value="PDZ_sf"/>
</dbReference>
<evidence type="ECO:0000313" key="3">
    <source>
        <dbReference type="Proteomes" id="UP001139648"/>
    </source>
</evidence>
<sequence length="522" mass="56934">MTLPTLSLTLSPDATGIGVEYVLQAPSIPAGQAVCRLPIVIAGIPGAPLRTTDLHVVDDLGDLPLHEEDEPATPSFTYRRWCATRDTVGDVTVSYFAPVRVVDAATRNGPLFDLRAESGGVSGAGVTFLALPDTTHDYAITLRWTDRPGVTSHGEGDLELTGTAETLAYCYYMAGPMHRHPAESTGPFAMYWLTEPAFDVLAVATRIERIYRAMCDFFREPEPGHRVFIRKHPYPGNGGTALPRSFMFGWSAAQTPAPDDLADLLAHETAHNWPRLDGEHAATAWYTEGTAEYYSIVLSHRAGLIDDDAFLKLINERARAYYANPLQTLTNAEAGELFWKDQRAQRVPYGRGLFYLIDLNAKISSASGGGRSLDDLVLAVLDRQRDGEKVGVPEWLDLVAAELGETGRDDFAAMEAGRWMIPAPDALGPRFTREQTQEYVTELGFDLSSLETRTVTGLIPGSAAEEAGIREGDVILEAPAGSQVAKSAGEEITLTLQREDTTFPVSYAPCGDAVPSFRWKRV</sequence>
<evidence type="ECO:0000259" key="1">
    <source>
        <dbReference type="PROSITE" id="PS50106"/>
    </source>
</evidence>
<dbReference type="Gene3D" id="2.30.42.10">
    <property type="match status" value="1"/>
</dbReference>
<dbReference type="SUPFAM" id="SSF55486">
    <property type="entry name" value="Metalloproteases ('zincins'), catalytic domain"/>
    <property type="match status" value="1"/>
</dbReference>
<keyword evidence="3" id="KW-1185">Reference proteome</keyword>
<dbReference type="PROSITE" id="PS50106">
    <property type="entry name" value="PDZ"/>
    <property type="match status" value="1"/>
</dbReference>
<dbReference type="AlphaFoldDB" id="A0A9X2GLG8"/>
<dbReference type="InterPro" id="IPR007963">
    <property type="entry name" value="Peptidase_M61_catalytic"/>
</dbReference>
<feature type="domain" description="PDZ" evidence="1">
    <location>
        <begin position="442"/>
        <end position="477"/>
    </location>
</feature>